<gene>
    <name evidence="9" type="ORF">EZJ58_1214</name>
</gene>
<keyword evidence="4" id="KW-0804">Transcription</keyword>
<evidence type="ECO:0000256" key="1">
    <source>
        <dbReference type="ARBA" id="ARBA00004496"/>
    </source>
</evidence>
<comment type="subcellular location">
    <subcellularLocation>
        <location evidence="1">Cytoplasm</location>
    </subcellularLocation>
</comment>
<keyword evidence="3 9" id="KW-0238">DNA-binding</keyword>
<dbReference type="EMBL" id="SJOI01000001">
    <property type="protein sequence ID" value="TCL03164.1"/>
    <property type="molecule type" value="Genomic_DNA"/>
</dbReference>
<sequence>MNQSELRLLNIMGAFCLSVSDRISAATSEALGMNASYPSALVQIGLFSNQLSNLQSALSLGQSAATRLVQKLEEQSLVYKERAVTDSRSATLHLTSKGMEEMQKILKERYSVLEQLISPLKGEEKDIFLVLISKILEKTVTDRQTSDSVCRLCDLNACPQECCPAEPLKYL</sequence>
<dbReference type="InterPro" id="IPR000835">
    <property type="entry name" value="HTH_MarR-typ"/>
</dbReference>
<evidence type="ECO:0000256" key="3">
    <source>
        <dbReference type="ARBA" id="ARBA00023125"/>
    </source>
</evidence>
<evidence type="ECO:0000259" key="8">
    <source>
        <dbReference type="PROSITE" id="PS50995"/>
    </source>
</evidence>
<dbReference type="OrthoDB" id="32523at2"/>
<dbReference type="Proteomes" id="UP000294555">
    <property type="component" value="Unassembled WGS sequence"/>
</dbReference>
<dbReference type="GO" id="GO:0003677">
    <property type="term" value="F:DNA binding"/>
    <property type="evidence" value="ECO:0007669"/>
    <property type="project" value="UniProtKB-KW"/>
</dbReference>
<dbReference type="SUPFAM" id="SSF46785">
    <property type="entry name" value="Winged helix' DNA-binding domain"/>
    <property type="match status" value="1"/>
</dbReference>
<comment type="caution">
    <text evidence="9">The sequence shown here is derived from an EMBL/GenBank/DDBJ whole genome shotgun (WGS) entry which is preliminary data.</text>
</comment>
<keyword evidence="10" id="KW-1185">Reference proteome</keyword>
<comment type="similarity">
    <text evidence="5">Belongs to the SarZ family.</text>
</comment>
<name>A0A4R1N7A5_9GAMM</name>
<dbReference type="RefSeq" id="WP_132922060.1">
    <property type="nucleotide sequence ID" value="NZ_SJOI01000001.1"/>
</dbReference>
<accession>A0A4R1N7A5</accession>
<dbReference type="PROSITE" id="PS50995">
    <property type="entry name" value="HTH_MARR_2"/>
    <property type="match status" value="1"/>
</dbReference>
<organism evidence="9 10">
    <name type="scientific">Sodalis ligni</name>
    <dbReference type="NCBI Taxonomy" id="2697027"/>
    <lineage>
        <taxon>Bacteria</taxon>
        <taxon>Pseudomonadati</taxon>
        <taxon>Pseudomonadota</taxon>
        <taxon>Gammaproteobacteria</taxon>
        <taxon>Enterobacterales</taxon>
        <taxon>Bruguierivoracaceae</taxon>
        <taxon>Sodalis</taxon>
    </lineage>
</organism>
<feature type="domain" description="HTH marR-type" evidence="8">
    <location>
        <begin position="1"/>
        <end position="137"/>
    </location>
</feature>
<dbReference type="InterPro" id="IPR055166">
    <property type="entry name" value="Transc_reg_Sar_Rot_HTH"/>
</dbReference>
<dbReference type="SMART" id="SM00347">
    <property type="entry name" value="HTH_MARR"/>
    <property type="match status" value="1"/>
</dbReference>
<evidence type="ECO:0000256" key="7">
    <source>
        <dbReference type="ARBA" id="ARBA00047207"/>
    </source>
</evidence>
<evidence type="ECO:0000256" key="5">
    <source>
        <dbReference type="ARBA" id="ARBA00046337"/>
    </source>
</evidence>
<dbReference type="PANTHER" id="PTHR42756">
    <property type="entry name" value="TRANSCRIPTIONAL REGULATOR, MARR"/>
    <property type="match status" value="1"/>
</dbReference>
<evidence type="ECO:0000256" key="4">
    <source>
        <dbReference type="ARBA" id="ARBA00023163"/>
    </source>
</evidence>
<dbReference type="InterPro" id="IPR036388">
    <property type="entry name" value="WH-like_DNA-bd_sf"/>
</dbReference>
<evidence type="ECO:0000256" key="6">
    <source>
        <dbReference type="ARBA" id="ARBA00047188"/>
    </source>
</evidence>
<dbReference type="GO" id="GO:0003700">
    <property type="term" value="F:DNA-binding transcription factor activity"/>
    <property type="evidence" value="ECO:0007669"/>
    <property type="project" value="InterPro"/>
</dbReference>
<dbReference type="Gene3D" id="1.10.10.10">
    <property type="entry name" value="Winged helix-like DNA-binding domain superfamily/Winged helix DNA-binding domain"/>
    <property type="match status" value="1"/>
</dbReference>
<evidence type="ECO:0000313" key="10">
    <source>
        <dbReference type="Proteomes" id="UP000294555"/>
    </source>
</evidence>
<keyword evidence="2" id="KW-0805">Transcription regulation</keyword>
<reference evidence="9 10" key="1">
    <citation type="submission" date="2019-02" db="EMBL/GenBank/DDBJ databases">
        <title>Investigation of anaerobic lignin degradation for improved lignocellulosic biofuels.</title>
        <authorList>
            <person name="Deangelis K."/>
        </authorList>
    </citation>
    <scope>NUCLEOTIDE SEQUENCE [LARGE SCALE GENOMIC DNA]</scope>
    <source>
        <strain evidence="9 10">159R</strain>
    </source>
</reference>
<dbReference type="PANTHER" id="PTHR42756:SF1">
    <property type="entry name" value="TRANSCRIPTIONAL REPRESSOR OF EMRAB OPERON"/>
    <property type="match status" value="1"/>
</dbReference>
<dbReference type="Pfam" id="PF22381">
    <property type="entry name" value="Staph_reg_Sar_Rot"/>
    <property type="match status" value="1"/>
</dbReference>
<evidence type="ECO:0000313" key="9">
    <source>
        <dbReference type="EMBL" id="TCL03164.1"/>
    </source>
</evidence>
<proteinExistence type="inferred from homology"/>
<dbReference type="GO" id="GO:0005737">
    <property type="term" value="C:cytoplasm"/>
    <property type="evidence" value="ECO:0007669"/>
    <property type="project" value="UniProtKB-SubCell"/>
</dbReference>
<protein>
    <recommendedName>
        <fullName evidence="6">HTH-type transcriptional regulator SarZ</fullName>
    </recommendedName>
    <alternativeName>
        <fullName evidence="7">Staphylococcal accessory regulator Z</fullName>
    </alternativeName>
</protein>
<dbReference type="AlphaFoldDB" id="A0A4R1N7A5"/>
<dbReference type="InterPro" id="IPR036390">
    <property type="entry name" value="WH_DNA-bd_sf"/>
</dbReference>
<evidence type="ECO:0000256" key="2">
    <source>
        <dbReference type="ARBA" id="ARBA00023015"/>
    </source>
</evidence>